<organism evidence="2">
    <name type="scientific">Raoultella planticola</name>
    <name type="common">Klebsiella planticola</name>
    <dbReference type="NCBI Taxonomy" id="575"/>
    <lineage>
        <taxon>Bacteria</taxon>
        <taxon>Pseudomonadati</taxon>
        <taxon>Pseudomonadota</taxon>
        <taxon>Gammaproteobacteria</taxon>
        <taxon>Enterobacterales</taxon>
        <taxon>Enterobacteriaceae</taxon>
        <taxon>Klebsiella/Raoultella group</taxon>
        <taxon>Raoultella</taxon>
    </lineage>
</organism>
<dbReference type="InterPro" id="IPR035897">
    <property type="entry name" value="Toll_tir_struct_dom_sf"/>
</dbReference>
<evidence type="ECO:0000313" key="2">
    <source>
        <dbReference type="EMBL" id="QFG76894.1"/>
    </source>
</evidence>
<evidence type="ECO:0000259" key="1">
    <source>
        <dbReference type="Pfam" id="PF13676"/>
    </source>
</evidence>
<accession>A0A5P6AB47</accession>
<reference evidence="2" key="1">
    <citation type="submission" date="2018-05" db="EMBL/GenBank/DDBJ databases">
        <title>Bacterial isolates from healthy term breastfed infants carrying antibiotic resistance genes.</title>
        <authorList>
            <person name="Casaburi G."/>
        </authorList>
    </citation>
    <scope>NUCLEOTIDE SEQUENCE [LARGE SCALE GENOMIC DNA]</scope>
    <source>
        <strain evidence="2">7084_4</strain>
    </source>
</reference>
<dbReference type="EMBL" id="CP029752">
    <property type="protein sequence ID" value="QFG76894.1"/>
    <property type="molecule type" value="Genomic_DNA"/>
</dbReference>
<proteinExistence type="predicted"/>
<dbReference type="GO" id="GO:0007165">
    <property type="term" value="P:signal transduction"/>
    <property type="evidence" value="ECO:0007669"/>
    <property type="project" value="InterPro"/>
</dbReference>
<feature type="domain" description="TIR" evidence="1">
    <location>
        <begin position="12"/>
        <end position="66"/>
    </location>
</feature>
<name>A0A5P6AB47_RAOPL</name>
<dbReference type="SUPFAM" id="SSF52200">
    <property type="entry name" value="Toll/Interleukin receptor TIR domain"/>
    <property type="match status" value="1"/>
</dbReference>
<dbReference type="InterPro" id="IPR000157">
    <property type="entry name" value="TIR_dom"/>
</dbReference>
<dbReference type="Pfam" id="PF13676">
    <property type="entry name" value="TIR_2"/>
    <property type="match status" value="1"/>
</dbReference>
<dbReference type="Gene3D" id="3.40.50.10140">
    <property type="entry name" value="Toll/interleukin-1 receptor homology (TIR) domain"/>
    <property type="match status" value="1"/>
</dbReference>
<sequence length="66" mass="7453">MFLTSWRIDEGFISYSHADVQVAQRLKNYLLRKNIEVLNDKFSVSTGSNVLSSISKAIDNSDAVLF</sequence>
<gene>
    <name evidence="2" type="ORF">DMB90_17895</name>
</gene>
<dbReference type="AlphaFoldDB" id="A0A5P6AB47"/>
<protein>
    <recommendedName>
        <fullName evidence="1">TIR domain-containing protein</fullName>
    </recommendedName>
</protein>